<dbReference type="KEGG" id="cbaa:SRAA_0299"/>
<dbReference type="OrthoDB" id="1115105at2"/>
<dbReference type="SUPFAM" id="SSF54427">
    <property type="entry name" value="NTF2-like"/>
    <property type="match status" value="1"/>
</dbReference>
<keyword evidence="3" id="KW-1185">Reference proteome</keyword>
<dbReference type="AlphaFoldDB" id="A0A060NKY6"/>
<dbReference type="Proteomes" id="UP000067461">
    <property type="component" value="Chromosome"/>
</dbReference>
<accession>A0A060NKY6</accession>
<gene>
    <name evidence="2" type="ORF">SRAA_0299</name>
</gene>
<evidence type="ECO:0000313" key="2">
    <source>
        <dbReference type="EMBL" id="BAO80153.1"/>
    </source>
</evidence>
<evidence type="ECO:0000313" key="3">
    <source>
        <dbReference type="Proteomes" id="UP000067461"/>
    </source>
</evidence>
<dbReference type="RefSeq" id="WP_029462158.1">
    <property type="nucleotide sequence ID" value="NZ_AP014568.1"/>
</dbReference>
<feature type="domain" description="SnoaL-like" evidence="1">
    <location>
        <begin position="13"/>
        <end position="117"/>
    </location>
</feature>
<dbReference type="Gene3D" id="3.10.450.50">
    <property type="match status" value="1"/>
</dbReference>
<dbReference type="EMBL" id="AP014568">
    <property type="protein sequence ID" value="BAO80153.1"/>
    <property type="molecule type" value="Genomic_DNA"/>
</dbReference>
<dbReference type="Pfam" id="PF12680">
    <property type="entry name" value="SnoaL_2"/>
    <property type="match status" value="1"/>
</dbReference>
<reference evidence="2 3" key="1">
    <citation type="journal article" date="2014" name="Nat. Commun.">
        <title>Physiological and genomic features of highly alkaliphilic hydrogen-utilizing Betaproteobacteria from a continental serpentinizing site.</title>
        <authorList>
            <person name="Suzuki S."/>
            <person name="Kuenen J.G."/>
            <person name="Schipper K."/>
            <person name="van der Velde S."/>
            <person name="Ishii S."/>
            <person name="Wu A."/>
            <person name="Sorokin D.Y."/>
            <person name="Tenney A."/>
            <person name="Meng X.Y."/>
            <person name="Morrill P.L."/>
            <person name="Kamagata Y."/>
            <person name="Muyzer G."/>
            <person name="Nealson K.H."/>
        </authorList>
    </citation>
    <scope>NUCLEOTIDE SEQUENCE [LARGE SCALE GENOMIC DNA]</scope>
    <source>
        <strain evidence="2 3">A1</strain>
    </source>
</reference>
<proteinExistence type="predicted"/>
<dbReference type="InterPro" id="IPR032710">
    <property type="entry name" value="NTF2-like_dom_sf"/>
</dbReference>
<organism evidence="2 3">
    <name type="scientific">Serpentinimonas raichei</name>
    <dbReference type="NCBI Taxonomy" id="1458425"/>
    <lineage>
        <taxon>Bacteria</taxon>
        <taxon>Pseudomonadati</taxon>
        <taxon>Pseudomonadota</taxon>
        <taxon>Betaproteobacteria</taxon>
        <taxon>Burkholderiales</taxon>
        <taxon>Comamonadaceae</taxon>
        <taxon>Serpentinimonas</taxon>
    </lineage>
</organism>
<evidence type="ECO:0000259" key="1">
    <source>
        <dbReference type="Pfam" id="PF12680"/>
    </source>
</evidence>
<dbReference type="InterPro" id="IPR037401">
    <property type="entry name" value="SnoaL-like"/>
</dbReference>
<dbReference type="STRING" id="1458425.SRAA_0299"/>
<name>A0A060NKY6_9BURK</name>
<protein>
    <recommendedName>
        <fullName evidence="1">SnoaL-like domain-containing protein</fullName>
    </recommendedName>
</protein>
<dbReference type="HOGENOM" id="CLU_122429_1_0_4"/>
<sequence>MNPHQSAVAELVQFYQQLSPASLAQLGRHYAPDARFKDPFHEVQGVPAIEAIFRHMFARLQQPRFVVTECVVQGDQAFLLWDFEFRFASRGRSASAPAVQTIRGCSHLRLDSAGRVLLHRDYWDAAEELYAKLPVLGGFMRWLQRRSAA</sequence>